<dbReference type="Pfam" id="PF11095">
    <property type="entry name" value="Gemin7"/>
    <property type="match status" value="1"/>
</dbReference>
<dbReference type="Proteomes" id="UP001152799">
    <property type="component" value="Chromosome 9"/>
</dbReference>
<accession>A0A9N9MZL1</accession>
<dbReference type="Gene3D" id="2.30.30.100">
    <property type="match status" value="1"/>
</dbReference>
<evidence type="ECO:0000313" key="2">
    <source>
        <dbReference type="Proteomes" id="UP001152799"/>
    </source>
</evidence>
<keyword evidence="2" id="KW-1185">Reference proteome</keyword>
<reference evidence="1" key="1">
    <citation type="submission" date="2022-01" db="EMBL/GenBank/DDBJ databases">
        <authorList>
            <person name="King R."/>
        </authorList>
    </citation>
    <scope>NUCLEOTIDE SEQUENCE</scope>
</reference>
<protein>
    <recommendedName>
        <fullName evidence="3">Gem-associated protein 7</fullName>
    </recommendedName>
</protein>
<dbReference type="OrthoDB" id="70763at2759"/>
<evidence type="ECO:0000313" key="1">
    <source>
        <dbReference type="EMBL" id="CAG9773615.1"/>
    </source>
</evidence>
<gene>
    <name evidence="1" type="ORF">CEUTPL_LOCUS14004</name>
</gene>
<dbReference type="EMBL" id="OU892285">
    <property type="protein sequence ID" value="CAG9773615.1"/>
    <property type="molecule type" value="Genomic_DNA"/>
</dbReference>
<sequence length="92" mass="10355">MPENENPSFTAEEKEAASFLRERFLLLIASLPAKPCKIGLFQKAEATAQIRAFDQTFENVIVEDLKPPNTENIISKGILRTSDILTITYENI</sequence>
<dbReference type="PANTHER" id="PTHR14679:SF1">
    <property type="entry name" value="GEM-ASSOCIATED PROTEIN 7"/>
    <property type="match status" value="1"/>
</dbReference>
<dbReference type="GO" id="GO:0000387">
    <property type="term" value="P:spliceosomal snRNP assembly"/>
    <property type="evidence" value="ECO:0007669"/>
    <property type="project" value="TreeGrafter"/>
</dbReference>
<proteinExistence type="predicted"/>
<dbReference type="PANTHER" id="PTHR14679">
    <property type="entry name" value="GEM-ASSOCIATED PROTEIN 7"/>
    <property type="match status" value="1"/>
</dbReference>
<dbReference type="AlphaFoldDB" id="A0A9N9MZL1"/>
<dbReference type="GO" id="GO:0034719">
    <property type="term" value="C:SMN-Sm protein complex"/>
    <property type="evidence" value="ECO:0007669"/>
    <property type="project" value="InterPro"/>
</dbReference>
<name>A0A9N9MZL1_9CUCU</name>
<dbReference type="InterPro" id="IPR020338">
    <property type="entry name" value="SMN_gemin7"/>
</dbReference>
<evidence type="ECO:0008006" key="3">
    <source>
        <dbReference type="Google" id="ProtNLM"/>
    </source>
</evidence>
<organism evidence="1 2">
    <name type="scientific">Ceutorhynchus assimilis</name>
    <name type="common">cabbage seed weevil</name>
    <dbReference type="NCBI Taxonomy" id="467358"/>
    <lineage>
        <taxon>Eukaryota</taxon>
        <taxon>Metazoa</taxon>
        <taxon>Ecdysozoa</taxon>
        <taxon>Arthropoda</taxon>
        <taxon>Hexapoda</taxon>
        <taxon>Insecta</taxon>
        <taxon>Pterygota</taxon>
        <taxon>Neoptera</taxon>
        <taxon>Endopterygota</taxon>
        <taxon>Coleoptera</taxon>
        <taxon>Polyphaga</taxon>
        <taxon>Cucujiformia</taxon>
        <taxon>Curculionidae</taxon>
        <taxon>Ceutorhynchinae</taxon>
        <taxon>Ceutorhynchus</taxon>
    </lineage>
</organism>